<evidence type="ECO:0000256" key="11">
    <source>
        <dbReference type="ARBA" id="ARBA00023004"/>
    </source>
</evidence>
<dbReference type="InterPro" id="IPR019734">
    <property type="entry name" value="TPR_rpt"/>
</dbReference>
<evidence type="ECO:0000256" key="8">
    <source>
        <dbReference type="ARBA" id="ARBA00022896"/>
    </source>
</evidence>
<dbReference type="InterPro" id="IPR059068">
    <property type="entry name" value="TPR_P4H"/>
</dbReference>
<dbReference type="GO" id="GO:0031418">
    <property type="term" value="F:L-ascorbic acid binding"/>
    <property type="evidence" value="ECO:0007669"/>
    <property type="project" value="UniProtKB-KW"/>
</dbReference>
<feature type="domain" description="Fe2OG dioxygenase" evidence="15">
    <location>
        <begin position="401"/>
        <end position="509"/>
    </location>
</feature>
<dbReference type="GO" id="GO:0004656">
    <property type="term" value="F:procollagen-proline 4-dioxygenase activity"/>
    <property type="evidence" value="ECO:0007669"/>
    <property type="project" value="UniProtKB-EC"/>
</dbReference>
<sequence>MLNVLIFAVLSTICVADIFTAVADLQNLLGAEKEVTSVISAYIDSELERLQQLKKVANDYAARNAEALSSDASYVSNPVNAYLLIKRLTSDWKFVETMMMQNSAEQFLKNITEWRRNYDEVKYPQEEDLTGAAVALLRLQDTYKLDTHDLASGKIQNNSVGQQLSSHDCFEVGRAAYNQNDYYHTILWMQEAQLRLENEDPPTAKIGDVLEYLAFSLYKQGNIKRALALTKKLVQLEPDHPRAKGNVKWYEDMLEDDNKDISELPPLKLERLDDGIPERDVYEALCRGEQKVNVTAQSEVYCYLKMDRPFLKLAPIKVEILRFSPLVVLFKQVISDYEIEVIEKLAIPKLKRATVQNARTGDLEYANYRISKSAWLKGTDHPAIDRINKRIDLMTNLNQETAEELQAQNYGIGGHYDPHFDFARKEDINAFKTLNTGNRIATILIYMSDVESGGATVFNHLGNAVFPSKYDALFWYNLRRDGEGDLRTRHAACPVLTGIKWVSNKWIHDRGQEFRRPCGLTPNAEERYVGDLTP</sequence>
<dbReference type="PROSITE" id="PS50005">
    <property type="entry name" value="TPR"/>
    <property type="match status" value="1"/>
</dbReference>
<evidence type="ECO:0000256" key="1">
    <source>
        <dbReference type="ARBA" id="ARBA00001961"/>
    </source>
</evidence>
<dbReference type="Pfam" id="PF08336">
    <property type="entry name" value="P4Ha_N"/>
    <property type="match status" value="1"/>
</dbReference>
<dbReference type="AlphaFoldDB" id="F1KZ24"/>
<evidence type="ECO:0000256" key="7">
    <source>
        <dbReference type="ARBA" id="ARBA00022824"/>
    </source>
</evidence>
<feature type="chain" id="PRO_5003266578" description="procollagen-proline 4-dioxygenase" evidence="14">
    <location>
        <begin position="17"/>
        <end position="534"/>
    </location>
</feature>
<dbReference type="EC" id="1.14.11.2" evidence="5"/>
<keyword evidence="12" id="KW-0325">Glycoprotein</keyword>
<comment type="cofactor">
    <cofactor evidence="1">
        <name>L-ascorbate</name>
        <dbReference type="ChEBI" id="CHEBI:38290"/>
    </cofactor>
</comment>
<protein>
    <recommendedName>
        <fullName evidence="5">procollagen-proline 4-dioxygenase</fullName>
        <ecNumber evidence="5">1.14.11.2</ecNumber>
    </recommendedName>
</protein>
<evidence type="ECO:0000256" key="12">
    <source>
        <dbReference type="ARBA" id="ARBA00023180"/>
    </source>
</evidence>
<dbReference type="Gene3D" id="2.60.120.620">
    <property type="entry name" value="q2cbj1_9rhob like domain"/>
    <property type="match status" value="1"/>
</dbReference>
<evidence type="ECO:0000259" key="15">
    <source>
        <dbReference type="PROSITE" id="PS51471"/>
    </source>
</evidence>
<dbReference type="InterPro" id="IPR045054">
    <property type="entry name" value="P4HA-like"/>
</dbReference>
<dbReference type="EMBL" id="JI168334">
    <property type="protein sequence ID" value="ADY43128.1"/>
    <property type="molecule type" value="mRNA"/>
</dbReference>
<dbReference type="GO" id="GO:0005788">
    <property type="term" value="C:endoplasmic reticulum lumen"/>
    <property type="evidence" value="ECO:0007669"/>
    <property type="project" value="UniProtKB-SubCell"/>
</dbReference>
<reference evidence="16" key="1">
    <citation type="journal article" date="2011" name="Genome Res.">
        <title>Deep small RNA sequencing from the nematode Ascaris reveals conservation, functional diversification, and novel developmental profiles.</title>
        <authorList>
            <person name="Wang J."/>
            <person name="Czech B."/>
            <person name="Crunk A."/>
            <person name="Wallace A."/>
            <person name="Mitreva M."/>
            <person name="Hannon G.J."/>
            <person name="Davis R.E."/>
        </authorList>
    </citation>
    <scope>NUCLEOTIDE SEQUENCE</scope>
</reference>
<evidence type="ECO:0000256" key="10">
    <source>
        <dbReference type="ARBA" id="ARBA00023002"/>
    </source>
</evidence>
<feature type="repeat" description="TPR" evidence="13">
    <location>
        <begin position="207"/>
        <end position="240"/>
    </location>
</feature>
<comment type="similarity">
    <text evidence="4">Belongs to the P4HA family.</text>
</comment>
<dbReference type="PANTHER" id="PTHR10869">
    <property type="entry name" value="PROLYL 4-HYDROXYLASE ALPHA SUBUNIT"/>
    <property type="match status" value="1"/>
</dbReference>
<evidence type="ECO:0000256" key="6">
    <source>
        <dbReference type="ARBA" id="ARBA00022723"/>
    </source>
</evidence>
<keyword evidence="8" id="KW-0847">Vitamin C</keyword>
<dbReference type="FunFam" id="2.60.120.620:FF:000001">
    <property type="entry name" value="Prolyl 4-hydroxylase subunit alpha 2"/>
    <property type="match status" value="1"/>
</dbReference>
<dbReference type="GO" id="GO:0005506">
    <property type="term" value="F:iron ion binding"/>
    <property type="evidence" value="ECO:0007669"/>
    <property type="project" value="InterPro"/>
</dbReference>
<dbReference type="SUPFAM" id="SSF48452">
    <property type="entry name" value="TPR-like"/>
    <property type="match status" value="1"/>
</dbReference>
<evidence type="ECO:0000256" key="4">
    <source>
        <dbReference type="ARBA" id="ARBA00006511"/>
    </source>
</evidence>
<keyword evidence="10" id="KW-0560">Oxidoreductase</keyword>
<dbReference type="Gene3D" id="1.25.40.10">
    <property type="entry name" value="Tetratricopeptide repeat domain"/>
    <property type="match status" value="1"/>
</dbReference>
<dbReference type="InterPro" id="IPR044862">
    <property type="entry name" value="Pro_4_hyd_alph_FE2OG_OXY"/>
</dbReference>
<dbReference type="InterPro" id="IPR013547">
    <property type="entry name" value="P4H_N"/>
</dbReference>
<proteinExistence type="evidence at transcript level"/>
<evidence type="ECO:0000256" key="5">
    <source>
        <dbReference type="ARBA" id="ARBA00012269"/>
    </source>
</evidence>
<dbReference type="Gene3D" id="6.10.140.1460">
    <property type="match status" value="1"/>
</dbReference>
<dbReference type="PANTHER" id="PTHR10869:SF156">
    <property type="entry name" value="PROLYL 4-HYDROXYLASE SUBUNIT ALPHA-2"/>
    <property type="match status" value="1"/>
</dbReference>
<keyword evidence="6" id="KW-0479">Metal-binding</keyword>
<dbReference type="InterPro" id="IPR011990">
    <property type="entry name" value="TPR-like_helical_dom_sf"/>
</dbReference>
<dbReference type="Pfam" id="PF23558">
    <property type="entry name" value="TPR_P4H"/>
    <property type="match status" value="1"/>
</dbReference>
<dbReference type="InterPro" id="IPR005123">
    <property type="entry name" value="Oxoglu/Fe-dep_dioxygenase_dom"/>
</dbReference>
<name>F1KZ24_ASCSU</name>
<comment type="function">
    <text evidence="2">Catalyzes the post-translational formation of 4-hydroxyproline in -Xaa-Pro-Gly- sequences in collagens and other proteins.</text>
</comment>
<dbReference type="InterPro" id="IPR006620">
    <property type="entry name" value="Pro_4_hyd_alph"/>
</dbReference>
<dbReference type="SMART" id="SM00702">
    <property type="entry name" value="P4Hc"/>
    <property type="match status" value="1"/>
</dbReference>
<keyword evidence="13" id="KW-0802">TPR repeat</keyword>
<evidence type="ECO:0000256" key="3">
    <source>
        <dbReference type="ARBA" id="ARBA00004319"/>
    </source>
</evidence>
<evidence type="ECO:0000256" key="13">
    <source>
        <dbReference type="PROSITE-ProRule" id="PRU00339"/>
    </source>
</evidence>
<keyword evidence="11" id="KW-0408">Iron</keyword>
<evidence type="ECO:0000256" key="2">
    <source>
        <dbReference type="ARBA" id="ARBA00002035"/>
    </source>
</evidence>
<evidence type="ECO:0000313" key="16">
    <source>
        <dbReference type="EMBL" id="ADY43128.1"/>
    </source>
</evidence>
<comment type="subcellular location">
    <subcellularLocation>
        <location evidence="3">Endoplasmic reticulum lumen</location>
    </subcellularLocation>
</comment>
<feature type="signal peptide" evidence="14">
    <location>
        <begin position="1"/>
        <end position="16"/>
    </location>
</feature>
<evidence type="ECO:0000256" key="9">
    <source>
        <dbReference type="ARBA" id="ARBA00022964"/>
    </source>
</evidence>
<dbReference type="FunFam" id="1.25.40.10:FF:000006">
    <property type="entry name" value="Prolyl 4-hydroxylase subunit alpha 2"/>
    <property type="match status" value="1"/>
</dbReference>
<accession>F1KZ24</accession>
<dbReference type="PROSITE" id="PS51471">
    <property type="entry name" value="FE2OG_OXY"/>
    <property type="match status" value="1"/>
</dbReference>
<dbReference type="Pfam" id="PF13640">
    <property type="entry name" value="2OG-FeII_Oxy_3"/>
    <property type="match status" value="1"/>
</dbReference>
<evidence type="ECO:0000256" key="14">
    <source>
        <dbReference type="SAM" id="SignalP"/>
    </source>
</evidence>
<keyword evidence="7" id="KW-0256">Endoplasmic reticulum</keyword>
<keyword evidence="9" id="KW-0223">Dioxygenase</keyword>
<organism evidence="16">
    <name type="scientific">Ascaris suum</name>
    <name type="common">Pig roundworm</name>
    <name type="synonym">Ascaris lumbricoides</name>
    <dbReference type="NCBI Taxonomy" id="6253"/>
    <lineage>
        <taxon>Eukaryota</taxon>
        <taxon>Metazoa</taxon>
        <taxon>Ecdysozoa</taxon>
        <taxon>Nematoda</taxon>
        <taxon>Chromadorea</taxon>
        <taxon>Rhabditida</taxon>
        <taxon>Spirurina</taxon>
        <taxon>Ascaridomorpha</taxon>
        <taxon>Ascaridoidea</taxon>
        <taxon>Ascarididae</taxon>
        <taxon>Ascaris</taxon>
    </lineage>
</organism>
<keyword evidence="14" id="KW-0732">Signal</keyword>